<dbReference type="RefSeq" id="WP_100904363.1">
    <property type="nucleotide sequence ID" value="NZ_CAWNNC010000009.1"/>
</dbReference>
<gene>
    <name evidence="1" type="ORF">COO91_11076</name>
</gene>
<protein>
    <submittedName>
        <fullName evidence="1">Uncharacterized protein</fullName>
    </submittedName>
</protein>
<geneLocation type="plasmid" evidence="2">
    <name>pnfsy08</name>
</geneLocation>
<dbReference type="OrthoDB" id="486781at2"/>
<accession>A0A2K8TAZ9</accession>
<dbReference type="EMBL" id="CP024793">
    <property type="protein sequence ID" value="AUB44829.1"/>
    <property type="molecule type" value="Genomic_DNA"/>
</dbReference>
<reference evidence="1 2" key="1">
    <citation type="submission" date="2017-11" db="EMBL/GenBank/DDBJ databases">
        <title>Complete genome of a free-living desiccation-tolerant cyanobacterium and its photosynthetic adaptation to extreme terrestrial habitat.</title>
        <authorList>
            <person name="Shang J."/>
        </authorList>
    </citation>
    <scope>NUCLEOTIDE SEQUENCE [LARGE SCALE GENOMIC DNA]</scope>
    <source>
        <strain evidence="1 2">CCNUN1</strain>
        <plasmid evidence="2">pnfsy08</plasmid>
    </source>
</reference>
<proteinExistence type="predicted"/>
<dbReference type="Proteomes" id="UP000232003">
    <property type="component" value="Plasmid pNFSY08"/>
</dbReference>
<name>A0A2K8TAZ9_9NOSO</name>
<keyword evidence="1" id="KW-0614">Plasmid</keyword>
<evidence type="ECO:0000313" key="2">
    <source>
        <dbReference type="Proteomes" id="UP000232003"/>
    </source>
</evidence>
<evidence type="ECO:0000313" key="1">
    <source>
        <dbReference type="EMBL" id="AUB44829.1"/>
    </source>
</evidence>
<organism evidence="1 2">
    <name type="scientific">Nostoc flagelliforme CCNUN1</name>
    <dbReference type="NCBI Taxonomy" id="2038116"/>
    <lineage>
        <taxon>Bacteria</taxon>
        <taxon>Bacillati</taxon>
        <taxon>Cyanobacteriota</taxon>
        <taxon>Cyanophyceae</taxon>
        <taxon>Nostocales</taxon>
        <taxon>Nostocaceae</taxon>
        <taxon>Nostoc</taxon>
    </lineage>
</organism>
<dbReference type="AlphaFoldDB" id="A0A2K8TAZ9"/>
<keyword evidence="2" id="KW-1185">Reference proteome</keyword>
<sequence length="110" mass="12381">MNKPLTFDRQGFANEKPNILTQTFRNNQESRISELSNHISDRRTSTKYLKAGCCDVALRPCPDPDELLRSPNLNLEESFYLQQLVKLGWFSGQVATVLLQIEAKVGGVAV</sequence>
<dbReference type="KEGG" id="nfl:COO91_11076"/>